<dbReference type="SUPFAM" id="SSF51230">
    <property type="entry name" value="Single hybrid motif"/>
    <property type="match status" value="1"/>
</dbReference>
<dbReference type="InterPro" id="IPR011053">
    <property type="entry name" value="Single_hybrid_motif"/>
</dbReference>
<dbReference type="InterPro" id="IPR000089">
    <property type="entry name" value="Biotin_lipoyl"/>
</dbReference>
<dbReference type="EMBL" id="JAMZFT010000001">
    <property type="protein sequence ID" value="MCP1335748.1"/>
    <property type="molecule type" value="Genomic_DNA"/>
</dbReference>
<dbReference type="Gene3D" id="2.40.50.100">
    <property type="match status" value="1"/>
</dbReference>
<dbReference type="InterPro" id="IPR000073">
    <property type="entry name" value="AB_hydrolase_1"/>
</dbReference>
<dbReference type="SUPFAM" id="SSF47005">
    <property type="entry name" value="Peripheral subunit-binding domain of 2-oxo acid dehydrogenase complex"/>
    <property type="match status" value="1"/>
</dbReference>
<dbReference type="PROSITE" id="PS51826">
    <property type="entry name" value="PSBD"/>
    <property type="match status" value="1"/>
</dbReference>
<accession>A0A9J6P870</accession>
<keyword evidence="7" id="KW-1185">Reference proteome</keyword>
<evidence type="ECO:0000313" key="7">
    <source>
        <dbReference type="Proteomes" id="UP001055804"/>
    </source>
</evidence>
<dbReference type="SUPFAM" id="SSF53474">
    <property type="entry name" value="alpha/beta-Hydrolases"/>
    <property type="match status" value="1"/>
</dbReference>
<comment type="similarity">
    <text evidence="2">Belongs to the 2-oxoacid dehydrogenase family.</text>
</comment>
<dbReference type="InterPro" id="IPR036625">
    <property type="entry name" value="E3-bd_dom_sf"/>
</dbReference>
<evidence type="ECO:0000259" key="5">
    <source>
        <dbReference type="PROSITE" id="PS51826"/>
    </source>
</evidence>
<dbReference type="Gene3D" id="4.10.320.10">
    <property type="entry name" value="E3-binding domain"/>
    <property type="match status" value="1"/>
</dbReference>
<evidence type="ECO:0000313" key="6">
    <source>
        <dbReference type="EMBL" id="MCP1335748.1"/>
    </source>
</evidence>
<comment type="cofactor">
    <cofactor evidence="1">
        <name>(R)-lipoate</name>
        <dbReference type="ChEBI" id="CHEBI:83088"/>
    </cofactor>
</comment>
<dbReference type="InterPro" id="IPR029058">
    <property type="entry name" value="AB_hydrolase_fold"/>
</dbReference>
<feature type="domain" description="Peripheral subunit-binding (PSBD)" evidence="5">
    <location>
        <begin position="114"/>
        <end position="151"/>
    </location>
</feature>
<dbReference type="PROSITE" id="PS50968">
    <property type="entry name" value="BIOTINYL_LIPOYL"/>
    <property type="match status" value="1"/>
</dbReference>
<dbReference type="EC" id="2.3.1.12" evidence="6"/>
<gene>
    <name evidence="6" type="ORF">NJQ99_04935</name>
</gene>
<dbReference type="InterPro" id="IPR050266">
    <property type="entry name" value="AB_hydrolase_sf"/>
</dbReference>
<dbReference type="Pfam" id="PF12697">
    <property type="entry name" value="Abhydrolase_6"/>
    <property type="match status" value="1"/>
</dbReference>
<dbReference type="Pfam" id="PF00364">
    <property type="entry name" value="Biotin_lipoyl"/>
    <property type="match status" value="1"/>
</dbReference>
<organism evidence="6 7">
    <name type="scientific">Futiania mangrovi</name>
    <dbReference type="NCBI Taxonomy" id="2959716"/>
    <lineage>
        <taxon>Bacteria</taxon>
        <taxon>Pseudomonadati</taxon>
        <taxon>Pseudomonadota</taxon>
        <taxon>Alphaproteobacteria</taxon>
        <taxon>Futianiales</taxon>
        <taxon>Futianiaceae</taxon>
        <taxon>Futiania</taxon>
    </lineage>
</organism>
<evidence type="ECO:0000256" key="3">
    <source>
        <dbReference type="ARBA" id="ARBA00022823"/>
    </source>
</evidence>
<feature type="domain" description="Lipoyl-binding" evidence="4">
    <location>
        <begin position="4"/>
        <end position="78"/>
    </location>
</feature>
<keyword evidence="6" id="KW-0012">Acyltransferase</keyword>
<sequence length="425" mass="43389">MATPITIGAAGGEYMESVVVVEWRVKPGDTVKAGEVVAVVETAKAATEVTAPCDGTMGRILAEEGAEVGVKDPIGLIGEGELDTPPAQAPGVTLPAEKAVPAAPAVPRKAGRVVASPVARKVAAREGVDLEALAGTGPRGRIKRRDVEAALRAGGAGSGAASFAEEAGPLAVTRGGGGEGAPILLIHGFASDAMVWRAVERALGKVRPVIRVELPCHGQSPKRRIGSFRELARAVTEAVDALDAGPVHLVGHSLGGAVALALADTRPQVVRSLMLLAPAGLGPEMEGTITAGLCRATRVESLAPWLKRLVGDPAIVTEKYAAAAMQARADARLRAAQTALAGVLFPDGTQAMDLTAALSRTAVPARIVWGKADALLPWRHAIAAPGTVGLHLLEGIGHMPHVEAPETVARILQDLIAAAESGGPR</sequence>
<evidence type="ECO:0000259" key="4">
    <source>
        <dbReference type="PROSITE" id="PS50968"/>
    </source>
</evidence>
<dbReference type="Proteomes" id="UP001055804">
    <property type="component" value="Unassembled WGS sequence"/>
</dbReference>
<dbReference type="InterPro" id="IPR004167">
    <property type="entry name" value="PSBD"/>
</dbReference>
<evidence type="ECO:0000256" key="2">
    <source>
        <dbReference type="ARBA" id="ARBA00007317"/>
    </source>
</evidence>
<evidence type="ECO:0000256" key="1">
    <source>
        <dbReference type="ARBA" id="ARBA00001938"/>
    </source>
</evidence>
<dbReference type="RefSeq" id="WP_269331681.1">
    <property type="nucleotide sequence ID" value="NZ_JAMZFT010000001.1"/>
</dbReference>
<dbReference type="InterPro" id="IPR003016">
    <property type="entry name" value="2-oxoA_DH_lipoyl-BS"/>
</dbReference>
<dbReference type="PANTHER" id="PTHR43798">
    <property type="entry name" value="MONOACYLGLYCEROL LIPASE"/>
    <property type="match status" value="1"/>
</dbReference>
<name>A0A9J6P870_9PROT</name>
<keyword evidence="3" id="KW-0450">Lipoyl</keyword>
<reference evidence="6" key="1">
    <citation type="submission" date="2022-06" db="EMBL/GenBank/DDBJ databases">
        <title>Isolation and Genomics of Futiania mangrovii gen. nov., sp. nov., a Rare and Metabolically-versatile member in the Class Alphaproteobacteria.</title>
        <authorList>
            <person name="Liu L."/>
            <person name="Huang W.-C."/>
            <person name="Pan J."/>
            <person name="Li J."/>
            <person name="Huang Y."/>
            <person name="Du H."/>
            <person name="Liu Y."/>
            <person name="Li M."/>
        </authorList>
    </citation>
    <scope>NUCLEOTIDE SEQUENCE</scope>
    <source>
        <strain evidence="6">FT118</strain>
    </source>
</reference>
<proteinExistence type="inferred from homology"/>
<keyword evidence="6" id="KW-0808">Transferase</keyword>
<dbReference type="PRINTS" id="PR00111">
    <property type="entry name" value="ABHYDROLASE"/>
</dbReference>
<dbReference type="GO" id="GO:0004742">
    <property type="term" value="F:dihydrolipoyllysine-residue acetyltransferase activity"/>
    <property type="evidence" value="ECO:0007669"/>
    <property type="project" value="UniProtKB-EC"/>
</dbReference>
<comment type="caution">
    <text evidence="6">The sequence shown here is derived from an EMBL/GenBank/DDBJ whole genome shotgun (WGS) entry which is preliminary data.</text>
</comment>
<protein>
    <submittedName>
        <fullName evidence="6">Acetoin dehydrogenase dihydrolipoyllysine-residue acetyltransferase subunit</fullName>
        <ecNumber evidence="6">2.3.1.12</ecNumber>
    </submittedName>
</protein>
<dbReference type="PROSITE" id="PS00189">
    <property type="entry name" value="LIPOYL"/>
    <property type="match status" value="1"/>
</dbReference>
<dbReference type="CDD" id="cd06849">
    <property type="entry name" value="lipoyl_domain"/>
    <property type="match status" value="1"/>
</dbReference>
<dbReference type="AlphaFoldDB" id="A0A9J6P870"/>
<dbReference type="NCBIfam" id="NF011457">
    <property type="entry name" value="PRK14875.1"/>
    <property type="match status" value="1"/>
</dbReference>
<dbReference type="Gene3D" id="3.40.50.1820">
    <property type="entry name" value="alpha/beta hydrolase"/>
    <property type="match status" value="1"/>
</dbReference>
<dbReference type="Pfam" id="PF02817">
    <property type="entry name" value="E3_binding"/>
    <property type="match status" value="1"/>
</dbReference>